<name>A0AAV5RCE7_PICKL</name>
<reference evidence="1 2" key="1">
    <citation type="journal article" date="2023" name="Elife">
        <title>Identification of key yeast species and microbe-microbe interactions impacting larval growth of Drosophila in the wild.</title>
        <authorList>
            <person name="Mure A."/>
            <person name="Sugiura Y."/>
            <person name="Maeda R."/>
            <person name="Honda K."/>
            <person name="Sakurai N."/>
            <person name="Takahashi Y."/>
            <person name="Watada M."/>
            <person name="Katoh T."/>
            <person name="Gotoh A."/>
            <person name="Gotoh Y."/>
            <person name="Taniguchi I."/>
            <person name="Nakamura K."/>
            <person name="Hayashi T."/>
            <person name="Katayama T."/>
            <person name="Uemura T."/>
            <person name="Hattori Y."/>
        </authorList>
    </citation>
    <scope>NUCLEOTIDE SEQUENCE [LARGE SCALE GENOMIC DNA]</scope>
    <source>
        <strain evidence="1 2">PK-24</strain>
    </source>
</reference>
<dbReference type="PANTHER" id="PTHR33875">
    <property type="entry name" value="OS09G0542200 PROTEIN"/>
    <property type="match status" value="1"/>
</dbReference>
<sequence length="208" mass="23761">MTNIHPRYRASHVFNHDTCSRDAMSIEIFLDYNCPYSGKMFKKIIEEVIPQLIKIDGNINNYEFTFINVIQPWHGIQSSILHDVSFAISRVIPKAFYPISKILFDNIEKFYDSEVIDKSRNEIVEEILQLIPGEIISSDGIKQIKDLLSLQGNGNIGNGVSIDNKYFTRYSRTLGIHMTPTVVVNGIIQSQIESSTESHKIIEILKNL</sequence>
<dbReference type="InterPro" id="IPR036249">
    <property type="entry name" value="Thioredoxin-like_sf"/>
</dbReference>
<evidence type="ECO:0008006" key="3">
    <source>
        <dbReference type="Google" id="ProtNLM"/>
    </source>
</evidence>
<dbReference type="PANTHER" id="PTHR33875:SF2">
    <property type="entry name" value="ACR183CP"/>
    <property type="match status" value="1"/>
</dbReference>
<evidence type="ECO:0000313" key="1">
    <source>
        <dbReference type="EMBL" id="GMM48921.1"/>
    </source>
</evidence>
<comment type="caution">
    <text evidence="1">The sequence shown here is derived from an EMBL/GenBank/DDBJ whole genome shotgun (WGS) entry which is preliminary data.</text>
</comment>
<organism evidence="1 2">
    <name type="scientific">Pichia kluyveri</name>
    <name type="common">Yeast</name>
    <dbReference type="NCBI Taxonomy" id="36015"/>
    <lineage>
        <taxon>Eukaryota</taxon>
        <taxon>Fungi</taxon>
        <taxon>Dikarya</taxon>
        <taxon>Ascomycota</taxon>
        <taxon>Saccharomycotina</taxon>
        <taxon>Pichiomycetes</taxon>
        <taxon>Pichiales</taxon>
        <taxon>Pichiaceae</taxon>
        <taxon>Pichia</taxon>
    </lineage>
</organism>
<proteinExistence type="predicted"/>
<protein>
    <recommendedName>
        <fullName evidence="3">Thioredoxin-like fold domain-containing protein</fullName>
    </recommendedName>
</protein>
<dbReference type="Proteomes" id="UP001378960">
    <property type="component" value="Unassembled WGS sequence"/>
</dbReference>
<dbReference type="SUPFAM" id="SSF52833">
    <property type="entry name" value="Thioredoxin-like"/>
    <property type="match status" value="1"/>
</dbReference>
<dbReference type="AlphaFoldDB" id="A0AAV5RCE7"/>
<dbReference type="Gene3D" id="3.40.30.10">
    <property type="entry name" value="Glutaredoxin"/>
    <property type="match status" value="1"/>
</dbReference>
<dbReference type="EMBL" id="BTGB01000009">
    <property type="protein sequence ID" value="GMM48921.1"/>
    <property type="molecule type" value="Genomic_DNA"/>
</dbReference>
<accession>A0AAV5RCE7</accession>
<dbReference type="CDD" id="cd02972">
    <property type="entry name" value="DsbA_family"/>
    <property type="match status" value="1"/>
</dbReference>
<keyword evidence="2" id="KW-1185">Reference proteome</keyword>
<gene>
    <name evidence="1" type="ORF">DAPK24_055190</name>
</gene>
<evidence type="ECO:0000313" key="2">
    <source>
        <dbReference type="Proteomes" id="UP001378960"/>
    </source>
</evidence>